<dbReference type="EMBL" id="JAEKNQ010000013">
    <property type="protein sequence ID" value="MBJ7602048.1"/>
    <property type="molecule type" value="Genomic_DNA"/>
</dbReference>
<feature type="transmembrane region" description="Helical" evidence="1">
    <location>
        <begin position="7"/>
        <end position="37"/>
    </location>
</feature>
<keyword evidence="1" id="KW-0812">Transmembrane</keyword>
<dbReference type="Proteomes" id="UP000620075">
    <property type="component" value="Unassembled WGS sequence"/>
</dbReference>
<feature type="transmembrane region" description="Helical" evidence="1">
    <location>
        <begin position="43"/>
        <end position="60"/>
    </location>
</feature>
<accession>A0A934KG94</accession>
<keyword evidence="1" id="KW-0472">Membrane</keyword>
<protein>
    <submittedName>
        <fullName evidence="2">Uncharacterized protein</fullName>
    </submittedName>
</protein>
<name>A0A934KG94_9BACT</name>
<proteinExistence type="predicted"/>
<evidence type="ECO:0000313" key="2">
    <source>
        <dbReference type="EMBL" id="MBJ7602048.1"/>
    </source>
</evidence>
<dbReference type="RefSeq" id="WP_338176435.1">
    <property type="nucleotide sequence ID" value="NZ_JAEKNQ010000013.1"/>
</dbReference>
<sequence>MLHRWFGYFAVGLGAAFELVGIAAIFSGVGLILAIVLSVVQEFWIVAAAIALMLSARTAFSLSRT</sequence>
<evidence type="ECO:0000256" key="1">
    <source>
        <dbReference type="SAM" id="Phobius"/>
    </source>
</evidence>
<reference evidence="2 3" key="1">
    <citation type="submission" date="2020-10" db="EMBL/GenBank/DDBJ databases">
        <title>Ca. Dormibacterota MAGs.</title>
        <authorList>
            <person name="Montgomery K."/>
        </authorList>
    </citation>
    <scope>NUCLEOTIDE SEQUENCE [LARGE SCALE GENOMIC DNA]</scope>
    <source>
        <strain evidence="2">SC8811_S16_3</strain>
    </source>
</reference>
<evidence type="ECO:0000313" key="3">
    <source>
        <dbReference type="Proteomes" id="UP000620075"/>
    </source>
</evidence>
<comment type="caution">
    <text evidence="2">The sequence shown here is derived from an EMBL/GenBank/DDBJ whole genome shotgun (WGS) entry which is preliminary data.</text>
</comment>
<gene>
    <name evidence="2" type="ORF">JF888_02450</name>
</gene>
<organism evidence="2 3">
    <name type="scientific">Candidatus Dormiibacter inghamiae</name>
    <dbReference type="NCBI Taxonomy" id="3127013"/>
    <lineage>
        <taxon>Bacteria</taxon>
        <taxon>Bacillati</taxon>
        <taxon>Candidatus Dormiibacterota</taxon>
        <taxon>Candidatus Dormibacteria</taxon>
        <taxon>Candidatus Dormibacterales</taxon>
        <taxon>Candidatus Dormibacteraceae</taxon>
        <taxon>Candidatus Dormiibacter</taxon>
    </lineage>
</organism>
<keyword evidence="1" id="KW-1133">Transmembrane helix</keyword>
<dbReference type="AlphaFoldDB" id="A0A934KG94"/>